<sequence>MKRKNRWRRLNTLAEGRPCPGAGNDPLQTAVTPRRRRTIWCWCTTRTISTL</sequence>
<dbReference type="Proteomes" id="UP000095280">
    <property type="component" value="Unplaced"/>
</dbReference>
<reference evidence="2" key="1">
    <citation type="submission" date="2016-11" db="UniProtKB">
        <authorList>
            <consortium name="WormBaseParasite"/>
        </authorList>
    </citation>
    <scope>IDENTIFICATION</scope>
</reference>
<evidence type="ECO:0000313" key="1">
    <source>
        <dbReference type="Proteomes" id="UP000095280"/>
    </source>
</evidence>
<evidence type="ECO:0000313" key="2">
    <source>
        <dbReference type="WBParaSite" id="maker-uti_cns_0005393-snap-gene-0.2-mRNA-1"/>
    </source>
</evidence>
<dbReference type="WBParaSite" id="maker-uti_cns_0005393-snap-gene-0.2-mRNA-1">
    <property type="protein sequence ID" value="maker-uti_cns_0005393-snap-gene-0.2-mRNA-1"/>
    <property type="gene ID" value="maker-uti_cns_0005393-snap-gene-0.2"/>
</dbReference>
<proteinExistence type="predicted"/>
<organism evidence="1 2">
    <name type="scientific">Macrostomum lignano</name>
    <dbReference type="NCBI Taxonomy" id="282301"/>
    <lineage>
        <taxon>Eukaryota</taxon>
        <taxon>Metazoa</taxon>
        <taxon>Spiralia</taxon>
        <taxon>Lophotrochozoa</taxon>
        <taxon>Platyhelminthes</taxon>
        <taxon>Rhabditophora</taxon>
        <taxon>Macrostomorpha</taxon>
        <taxon>Macrostomida</taxon>
        <taxon>Macrostomidae</taxon>
        <taxon>Macrostomum</taxon>
    </lineage>
</organism>
<accession>A0A1I8HBT2</accession>
<keyword evidence="1" id="KW-1185">Reference proteome</keyword>
<name>A0A1I8HBT2_9PLAT</name>
<protein>
    <submittedName>
        <fullName evidence="2">Uncharacterized protein</fullName>
    </submittedName>
</protein>
<dbReference type="AlphaFoldDB" id="A0A1I8HBT2"/>